<evidence type="ECO:0000313" key="2">
    <source>
        <dbReference type="Proteomes" id="UP000663525"/>
    </source>
</evidence>
<name>A0A897N367_9EURY</name>
<dbReference type="AlphaFoldDB" id="A0A897N367"/>
<proteinExistence type="predicted"/>
<accession>A0A897N367</accession>
<dbReference type="EMBL" id="CP064787">
    <property type="protein sequence ID" value="QSG05753.1"/>
    <property type="molecule type" value="Genomic_DNA"/>
</dbReference>
<reference evidence="1" key="1">
    <citation type="submission" date="2020-11" db="EMBL/GenBank/DDBJ databases">
        <title>Carbohydrate-dependent, anaerobic sulfur respiration: A novel catabolism in halophilic archaea.</title>
        <authorList>
            <person name="Sorokin D.Y."/>
            <person name="Messina E."/>
            <person name="Smedile F."/>
            <person name="La Cono V."/>
            <person name="Hallsworth J.E."/>
            <person name="Yakimov M.M."/>
        </authorList>
    </citation>
    <scope>NUCLEOTIDE SEQUENCE</scope>
    <source>
        <strain evidence="1">HSR12-1</strain>
    </source>
</reference>
<organism evidence="1 2">
    <name type="scientific">Halapricum desulfuricans</name>
    <dbReference type="NCBI Taxonomy" id="2841257"/>
    <lineage>
        <taxon>Archaea</taxon>
        <taxon>Methanobacteriati</taxon>
        <taxon>Methanobacteriota</taxon>
        <taxon>Stenosarchaea group</taxon>
        <taxon>Halobacteria</taxon>
        <taxon>Halobacteriales</taxon>
        <taxon>Haloarculaceae</taxon>
        <taxon>Halapricum</taxon>
    </lineage>
</organism>
<sequence>MIDPEGLCTVVSARAERAGFPDGEAEGRAVRLFDRIFCAERFAFGESET</sequence>
<gene>
    <name evidence="1" type="ORF">HSR121_1410</name>
</gene>
<protein>
    <submittedName>
        <fullName evidence="1">Uncharacterized protein</fullName>
    </submittedName>
</protein>
<dbReference type="Proteomes" id="UP000663525">
    <property type="component" value="Chromosome"/>
</dbReference>
<evidence type="ECO:0000313" key="1">
    <source>
        <dbReference type="EMBL" id="QSG05753.1"/>
    </source>
</evidence>